<reference evidence="1 2" key="1">
    <citation type="submission" date="2018-04" db="EMBL/GenBank/DDBJ databases">
        <title>Draft genome sequence of Pseudomonas syringae pv. actinidiae biovar 1 strains isolated from kiwifruit in Kagawa prefecture.</title>
        <authorList>
            <person name="Tabuchi M."/>
            <person name="Saito M."/>
            <person name="Fujiwara S."/>
            <person name="Sasa N."/>
            <person name="Akimitsu K."/>
            <person name="Gomi K."/>
            <person name="Konishi-Sugita S."/>
            <person name="Hamano K."/>
            <person name="Kataoka I."/>
        </authorList>
    </citation>
    <scope>NUCLEOTIDE SEQUENCE [LARGE SCALE GENOMIC DNA]</scope>
    <source>
        <strain evidence="1 2">MAFF212206</strain>
    </source>
</reference>
<comment type="caution">
    <text evidence="1">The sequence shown here is derived from an EMBL/GenBank/DDBJ whole genome shotgun (WGS) entry which is preliminary data.</text>
</comment>
<organism evidence="1 2">
    <name type="scientific">Pseudomonas syringae pv. actinidiae</name>
    <dbReference type="NCBI Taxonomy" id="103796"/>
    <lineage>
        <taxon>Bacteria</taxon>
        <taxon>Pseudomonadati</taxon>
        <taxon>Pseudomonadota</taxon>
        <taxon>Gammaproteobacteria</taxon>
        <taxon>Pseudomonadales</taxon>
        <taxon>Pseudomonadaceae</taxon>
        <taxon>Pseudomonas</taxon>
        <taxon>Pseudomonas syringae</taxon>
    </lineage>
</organism>
<protein>
    <submittedName>
        <fullName evidence="1">Beta-glucosidase/6-phospho-beta-glucosidase/ beta-galactosidase</fullName>
    </submittedName>
</protein>
<dbReference type="EMBL" id="BGJZ01000022">
    <property type="protein sequence ID" value="GBH07279.1"/>
    <property type="molecule type" value="Genomic_DNA"/>
</dbReference>
<gene>
    <name evidence="1" type="ORF">KPSA1_00630</name>
</gene>
<proteinExistence type="predicted"/>
<evidence type="ECO:0000313" key="1">
    <source>
        <dbReference type="EMBL" id="GBH07279.1"/>
    </source>
</evidence>
<accession>A0A2V0Q445</accession>
<dbReference type="AlphaFoldDB" id="A0A2V0Q445"/>
<sequence length="104" mass="11611">MRPVANTTRFRYAEVVAVVLNERQPVSGHTMVPSNFGNFEDAQRAASVQYHCGFKHSVYDVTAAFEELDIRGGEAKIELALCVSNFSVCWSTKKIVCHLLQSEC</sequence>
<dbReference type="Proteomes" id="UP000247480">
    <property type="component" value="Unassembled WGS sequence"/>
</dbReference>
<name>A0A2V0Q445_PSESF</name>
<evidence type="ECO:0000313" key="2">
    <source>
        <dbReference type="Proteomes" id="UP000247480"/>
    </source>
</evidence>